<dbReference type="InterPro" id="IPR003741">
    <property type="entry name" value="LUD_dom"/>
</dbReference>
<reference evidence="2 3" key="1">
    <citation type="submission" date="2019-12" db="EMBL/GenBank/DDBJ databases">
        <title>Halocatena pleomorpha gen. nov. sp. nov., an extremely halophilic archaeon of family Halobacteriaceae isolated from saltpan soil.</title>
        <authorList>
            <person name="Pal Y."/>
            <person name="Verma A."/>
            <person name="Krishnamurthi S."/>
            <person name="Kumar P."/>
        </authorList>
    </citation>
    <scope>NUCLEOTIDE SEQUENCE [LARGE SCALE GENOMIC DNA]</scope>
    <source>
        <strain evidence="2 3">JCM 16495</strain>
    </source>
</reference>
<dbReference type="AlphaFoldDB" id="A0A6B0GQL0"/>
<dbReference type="RefSeq" id="WP_158206018.1">
    <property type="nucleotide sequence ID" value="NZ_WSZK01000034.1"/>
</dbReference>
<feature type="domain" description="LUD" evidence="1">
    <location>
        <begin position="67"/>
        <end position="165"/>
    </location>
</feature>
<keyword evidence="3" id="KW-1185">Reference proteome</keyword>
<dbReference type="EMBL" id="WSZK01000034">
    <property type="protein sequence ID" value="MWG36361.1"/>
    <property type="molecule type" value="Genomic_DNA"/>
</dbReference>
<evidence type="ECO:0000313" key="3">
    <source>
        <dbReference type="Proteomes" id="UP000451471"/>
    </source>
</evidence>
<sequence>MSSVGSFTASLSELDVPWTRSTVDALDGVLDDVLAPPTVAAPLGLDGYSLTDRSDVTLDPTPGDLDGATTGLTAAGPAIADYGSVVVRADAAGSEPVSLYCERHVAVVAESAVLPSMRAAIGELGDAIRDGLTGAVVATGPSATADMGELVYGAHGPTEVHVVVVEGR</sequence>
<dbReference type="SUPFAM" id="SSF100950">
    <property type="entry name" value="NagB/RpiA/CoA transferase-like"/>
    <property type="match status" value="1"/>
</dbReference>
<evidence type="ECO:0000259" key="1">
    <source>
        <dbReference type="Pfam" id="PF02589"/>
    </source>
</evidence>
<evidence type="ECO:0000313" key="2">
    <source>
        <dbReference type="EMBL" id="MWG36361.1"/>
    </source>
</evidence>
<gene>
    <name evidence="2" type="ORF">GQS65_18040</name>
</gene>
<dbReference type="Proteomes" id="UP000451471">
    <property type="component" value="Unassembled WGS sequence"/>
</dbReference>
<accession>A0A6B0GQL0</accession>
<comment type="caution">
    <text evidence="2">The sequence shown here is derived from an EMBL/GenBank/DDBJ whole genome shotgun (WGS) entry which is preliminary data.</text>
</comment>
<dbReference type="InterPro" id="IPR037171">
    <property type="entry name" value="NagB/RpiA_transferase-like"/>
</dbReference>
<name>A0A6B0GQL0_9EURY</name>
<dbReference type="PANTHER" id="PTHR43682">
    <property type="entry name" value="LACTATE UTILIZATION PROTEIN C"/>
    <property type="match status" value="1"/>
</dbReference>
<dbReference type="Gene3D" id="3.40.50.10420">
    <property type="entry name" value="NagB/RpiA/CoA transferase-like"/>
    <property type="match status" value="1"/>
</dbReference>
<dbReference type="PANTHER" id="PTHR43682:SF1">
    <property type="entry name" value="LACTATE UTILIZATION PROTEIN C"/>
    <property type="match status" value="1"/>
</dbReference>
<proteinExistence type="predicted"/>
<protein>
    <submittedName>
        <fullName evidence="2">Lactate utilization protein C</fullName>
    </submittedName>
</protein>
<organism evidence="2 3">
    <name type="scientific">Halomarina oriensis</name>
    <dbReference type="NCBI Taxonomy" id="671145"/>
    <lineage>
        <taxon>Archaea</taxon>
        <taxon>Methanobacteriati</taxon>
        <taxon>Methanobacteriota</taxon>
        <taxon>Stenosarchaea group</taxon>
        <taxon>Halobacteria</taxon>
        <taxon>Halobacteriales</taxon>
        <taxon>Natronomonadaceae</taxon>
        <taxon>Halomarina</taxon>
    </lineage>
</organism>
<dbReference type="Pfam" id="PF02589">
    <property type="entry name" value="LUD_dom"/>
    <property type="match status" value="1"/>
</dbReference>
<dbReference type="InterPro" id="IPR024185">
    <property type="entry name" value="FTHF_cligase-like_sf"/>
</dbReference>
<dbReference type="OrthoDB" id="199019at2157"/>